<gene>
    <name evidence="8" type="ORF">CLO192961_LOCUS396670</name>
</gene>
<dbReference type="Proteomes" id="UP000766486">
    <property type="component" value="Unassembled WGS sequence"/>
</dbReference>
<keyword evidence="6" id="KW-0472">Membrane</keyword>
<dbReference type="EMBL" id="CABFNS010000897">
    <property type="protein sequence ID" value="VUC34837.1"/>
    <property type="molecule type" value="Genomic_DNA"/>
</dbReference>
<keyword evidence="4" id="KW-0560">Oxidoreductase</keyword>
<dbReference type="InterPro" id="IPR036188">
    <property type="entry name" value="FAD/NAD-bd_sf"/>
</dbReference>
<comment type="similarity">
    <text evidence="1">Belongs to the paxM FAD-dependent monooxygenase family.</text>
</comment>
<comment type="caution">
    <text evidence="8">The sequence shown here is derived from an EMBL/GenBank/DDBJ whole genome shotgun (WGS) entry which is preliminary data.</text>
</comment>
<keyword evidence="6" id="KW-1133">Transmembrane helix</keyword>
<dbReference type="PANTHER" id="PTHR13789">
    <property type="entry name" value="MONOOXYGENASE"/>
    <property type="match status" value="1"/>
</dbReference>
<evidence type="ECO:0000256" key="2">
    <source>
        <dbReference type="ARBA" id="ARBA00022630"/>
    </source>
</evidence>
<sequence length="408" mass="45984">MTSCSWRPGKRVAIVGGGPGGISTALAFLNRGFDVQVFEKQSVPRGIGGAVLLCVPVLAILRSYGLDPADFGTYTKTTFKNSNGAERVQVPWNPKIEKAMGIKGWHYGVLRASAFQKMLDIVPEGVVQGGHEFHSYVESQDGVEIEFKNGNKITADIIIGADGIRSGVSRQALGDPQLFHAGVRVYLAWCDPIPDIPPHYGVISHNWQYQASFFPMTHNGKPGYEWWIVEPSWEGKPVPEDLKSYLTGITTKFADPIPRFPVVTNFETQVFRWEIYNRPSLKKWSNGRAVCVGDAVHPVSPYAAYGMGMAIEDGYYLARALDGVDLRNLHAVEAGFEIYERDRVDYANHNTEFARFLGRVFHSLPWPLAWLRDLFFDYTPFLKHYISKNYFEKSELETFRLKELHVNN</sequence>
<feature type="transmembrane region" description="Helical" evidence="6">
    <location>
        <begin position="12"/>
        <end position="30"/>
    </location>
</feature>
<accession>A0ABY6UUX0</accession>
<proteinExistence type="inferred from homology"/>
<dbReference type="PANTHER" id="PTHR13789:SF309">
    <property type="entry name" value="PUTATIVE (AFU_ORTHOLOGUE AFUA_6G14510)-RELATED"/>
    <property type="match status" value="1"/>
</dbReference>
<dbReference type="InterPro" id="IPR002938">
    <property type="entry name" value="FAD-bd"/>
</dbReference>
<organism evidence="8 9">
    <name type="scientific">Bionectria ochroleuca</name>
    <name type="common">Gliocladium roseum</name>
    <dbReference type="NCBI Taxonomy" id="29856"/>
    <lineage>
        <taxon>Eukaryota</taxon>
        <taxon>Fungi</taxon>
        <taxon>Dikarya</taxon>
        <taxon>Ascomycota</taxon>
        <taxon>Pezizomycotina</taxon>
        <taxon>Sordariomycetes</taxon>
        <taxon>Hypocreomycetidae</taxon>
        <taxon>Hypocreales</taxon>
        <taxon>Bionectriaceae</taxon>
        <taxon>Clonostachys</taxon>
    </lineage>
</organism>
<evidence type="ECO:0000259" key="7">
    <source>
        <dbReference type="Pfam" id="PF01494"/>
    </source>
</evidence>
<dbReference type="SUPFAM" id="SSF51905">
    <property type="entry name" value="FAD/NAD(P)-binding domain"/>
    <property type="match status" value="1"/>
</dbReference>
<protein>
    <recommendedName>
        <fullName evidence="7">FAD-binding domain-containing protein</fullName>
    </recommendedName>
</protein>
<keyword evidence="3" id="KW-0274">FAD</keyword>
<dbReference type="InterPro" id="IPR050493">
    <property type="entry name" value="FAD-dep_Monooxygenase_BioMet"/>
</dbReference>
<keyword evidence="5" id="KW-0503">Monooxygenase</keyword>
<keyword evidence="2" id="KW-0285">Flavoprotein</keyword>
<dbReference type="Gene3D" id="3.50.50.60">
    <property type="entry name" value="FAD/NAD(P)-binding domain"/>
    <property type="match status" value="1"/>
</dbReference>
<keyword evidence="9" id="KW-1185">Reference proteome</keyword>
<dbReference type="Pfam" id="PF01494">
    <property type="entry name" value="FAD_binding_3"/>
    <property type="match status" value="1"/>
</dbReference>
<evidence type="ECO:0000256" key="3">
    <source>
        <dbReference type="ARBA" id="ARBA00022827"/>
    </source>
</evidence>
<evidence type="ECO:0000313" key="8">
    <source>
        <dbReference type="EMBL" id="VUC34837.1"/>
    </source>
</evidence>
<dbReference type="PRINTS" id="PR00420">
    <property type="entry name" value="RNGMNOXGNASE"/>
</dbReference>
<feature type="transmembrane region" description="Helical" evidence="6">
    <location>
        <begin position="42"/>
        <end position="61"/>
    </location>
</feature>
<evidence type="ECO:0000256" key="4">
    <source>
        <dbReference type="ARBA" id="ARBA00023002"/>
    </source>
</evidence>
<keyword evidence="6" id="KW-0812">Transmembrane</keyword>
<evidence type="ECO:0000256" key="1">
    <source>
        <dbReference type="ARBA" id="ARBA00007992"/>
    </source>
</evidence>
<reference evidence="8 9" key="1">
    <citation type="submission" date="2019-06" db="EMBL/GenBank/DDBJ databases">
        <authorList>
            <person name="Broberg M."/>
        </authorList>
    </citation>
    <scope>NUCLEOTIDE SEQUENCE [LARGE SCALE GENOMIC DNA]</scope>
</reference>
<evidence type="ECO:0000256" key="6">
    <source>
        <dbReference type="SAM" id="Phobius"/>
    </source>
</evidence>
<feature type="domain" description="FAD-binding" evidence="7">
    <location>
        <begin position="12"/>
        <end position="353"/>
    </location>
</feature>
<evidence type="ECO:0000313" key="9">
    <source>
        <dbReference type="Proteomes" id="UP000766486"/>
    </source>
</evidence>
<evidence type="ECO:0000256" key="5">
    <source>
        <dbReference type="ARBA" id="ARBA00023033"/>
    </source>
</evidence>
<name>A0ABY6UUX0_BIOOC</name>